<dbReference type="AlphaFoldDB" id="X0TCW2"/>
<accession>X0TCW2</accession>
<comment type="caution">
    <text evidence="1">The sequence shown here is derived from an EMBL/GenBank/DDBJ whole genome shotgun (WGS) entry which is preliminary data.</text>
</comment>
<sequence>MNTPNRIWLLDNDAEISWCDDPDPAGLGDEAPDSAEYVKAEEIESLRKELSEEMEDHLDTGITLRKDRDEWKRLAEDRQATIDALMLEHCPDEMTPDQIAEYEENAVPIKR</sequence>
<gene>
    <name evidence="1" type="ORF">S01H1_09723</name>
</gene>
<dbReference type="EMBL" id="BARS01004970">
    <property type="protein sequence ID" value="GAF85156.1"/>
    <property type="molecule type" value="Genomic_DNA"/>
</dbReference>
<organism evidence="1">
    <name type="scientific">marine sediment metagenome</name>
    <dbReference type="NCBI Taxonomy" id="412755"/>
    <lineage>
        <taxon>unclassified sequences</taxon>
        <taxon>metagenomes</taxon>
        <taxon>ecological metagenomes</taxon>
    </lineage>
</organism>
<proteinExistence type="predicted"/>
<evidence type="ECO:0000313" key="1">
    <source>
        <dbReference type="EMBL" id="GAF85156.1"/>
    </source>
</evidence>
<name>X0TCW2_9ZZZZ</name>
<reference evidence="1" key="1">
    <citation type="journal article" date="2014" name="Front. Microbiol.">
        <title>High frequency of phylogenetically diverse reductive dehalogenase-homologous genes in deep subseafloor sedimentary metagenomes.</title>
        <authorList>
            <person name="Kawai M."/>
            <person name="Futagami T."/>
            <person name="Toyoda A."/>
            <person name="Takaki Y."/>
            <person name="Nishi S."/>
            <person name="Hori S."/>
            <person name="Arai W."/>
            <person name="Tsubouchi T."/>
            <person name="Morono Y."/>
            <person name="Uchiyama I."/>
            <person name="Ito T."/>
            <person name="Fujiyama A."/>
            <person name="Inagaki F."/>
            <person name="Takami H."/>
        </authorList>
    </citation>
    <scope>NUCLEOTIDE SEQUENCE</scope>
    <source>
        <strain evidence="1">Expedition CK06-06</strain>
    </source>
</reference>
<protein>
    <submittedName>
        <fullName evidence="1">Uncharacterized protein</fullName>
    </submittedName>
</protein>